<dbReference type="SUPFAM" id="SSF117916">
    <property type="entry name" value="Fe-S cluster assembly (FSCA) domain-like"/>
    <property type="match status" value="1"/>
</dbReference>
<feature type="domain" description="MIP18 family-like" evidence="1">
    <location>
        <begin position="8"/>
        <end position="79"/>
    </location>
</feature>
<accession>A0A7C5RE73</accession>
<dbReference type="InterPro" id="IPR002744">
    <property type="entry name" value="MIP18-like"/>
</dbReference>
<dbReference type="PANTHER" id="PTHR42831">
    <property type="entry name" value="FE-S PROTEIN MATURATION AUXILIARY FACTOR YITW"/>
    <property type="match status" value="1"/>
</dbReference>
<name>A0A7C5RE73_9DEIN</name>
<protein>
    <submittedName>
        <fullName evidence="2">Metal-sulfur cluster assembly factor</fullName>
    </submittedName>
</protein>
<dbReference type="EMBL" id="DRXE01000125">
    <property type="protein sequence ID" value="HHM67737.1"/>
    <property type="molecule type" value="Genomic_DNA"/>
</dbReference>
<evidence type="ECO:0000259" key="1">
    <source>
        <dbReference type="Pfam" id="PF01883"/>
    </source>
</evidence>
<sequence>MREKGLMEEKLMKALHEVLDPEYPVSVVDLGLVRGVAYEAGKAKVRLTFTSLGCPCTEIIKEDIRNRLLQVEGVQEVEIEEVFEPWSAENISPKGRLILLQLGVT</sequence>
<dbReference type="InterPro" id="IPR052339">
    <property type="entry name" value="Fe-S_Maturation_MIP18"/>
</dbReference>
<evidence type="ECO:0000313" key="2">
    <source>
        <dbReference type="EMBL" id="HHM67737.1"/>
    </source>
</evidence>
<gene>
    <name evidence="2" type="ORF">ENM28_03300</name>
</gene>
<dbReference type="Pfam" id="PF01883">
    <property type="entry name" value="FeS_assembly_P"/>
    <property type="match status" value="1"/>
</dbReference>
<organism evidence="2">
    <name type="scientific">Thermus caliditerrae</name>
    <dbReference type="NCBI Taxonomy" id="1330700"/>
    <lineage>
        <taxon>Bacteria</taxon>
        <taxon>Thermotogati</taxon>
        <taxon>Deinococcota</taxon>
        <taxon>Deinococci</taxon>
        <taxon>Thermales</taxon>
        <taxon>Thermaceae</taxon>
        <taxon>Thermus</taxon>
    </lineage>
</organism>
<dbReference type="InterPro" id="IPR034904">
    <property type="entry name" value="FSCA_dom_sf"/>
</dbReference>
<comment type="caution">
    <text evidence="2">The sequence shown here is derived from an EMBL/GenBank/DDBJ whole genome shotgun (WGS) entry which is preliminary data.</text>
</comment>
<dbReference type="AlphaFoldDB" id="A0A7C5RE73"/>
<dbReference type="PANTHER" id="PTHR42831:SF1">
    <property type="entry name" value="FE-S PROTEIN MATURATION AUXILIARY FACTOR YITW"/>
    <property type="match status" value="1"/>
</dbReference>
<proteinExistence type="predicted"/>
<reference evidence="2" key="1">
    <citation type="journal article" date="2020" name="mSystems">
        <title>Genome- and Community-Level Interaction Insights into Carbon Utilization and Element Cycling Functions of Hydrothermarchaeota in Hydrothermal Sediment.</title>
        <authorList>
            <person name="Zhou Z."/>
            <person name="Liu Y."/>
            <person name="Xu W."/>
            <person name="Pan J."/>
            <person name="Luo Z.H."/>
            <person name="Li M."/>
        </authorList>
    </citation>
    <scope>NUCLEOTIDE SEQUENCE [LARGE SCALE GENOMIC DNA]</scope>
    <source>
        <strain evidence="2">SpSt-1071</strain>
    </source>
</reference>
<dbReference type="Gene3D" id="3.30.300.130">
    <property type="entry name" value="Fe-S cluster assembly (FSCA)"/>
    <property type="match status" value="1"/>
</dbReference>